<keyword evidence="9" id="KW-1185">Reference proteome</keyword>
<evidence type="ECO:0000313" key="9">
    <source>
        <dbReference type="Proteomes" id="UP001320420"/>
    </source>
</evidence>
<feature type="region of interest" description="Disordered" evidence="6">
    <location>
        <begin position="24"/>
        <end position="51"/>
    </location>
</feature>
<accession>A0AAN9UCH0</accession>
<dbReference type="Gene3D" id="2.102.10.10">
    <property type="entry name" value="Rieske [2Fe-2S] iron-sulphur domain"/>
    <property type="match status" value="1"/>
</dbReference>
<evidence type="ECO:0000256" key="2">
    <source>
        <dbReference type="ARBA" id="ARBA00022723"/>
    </source>
</evidence>
<proteinExistence type="predicted"/>
<keyword evidence="3" id="KW-0408">Iron</keyword>
<feature type="compositionally biased region" description="Acidic residues" evidence="6">
    <location>
        <begin position="183"/>
        <end position="192"/>
    </location>
</feature>
<dbReference type="PROSITE" id="PS51296">
    <property type="entry name" value="RIESKE"/>
    <property type="match status" value="1"/>
</dbReference>
<evidence type="ECO:0000256" key="3">
    <source>
        <dbReference type="ARBA" id="ARBA00023004"/>
    </source>
</evidence>
<dbReference type="InterPro" id="IPR036922">
    <property type="entry name" value="Rieske_2Fe-2S_sf"/>
</dbReference>
<comment type="caution">
    <text evidence="8">The sequence shown here is derived from an EMBL/GenBank/DDBJ whole genome shotgun (WGS) entry which is preliminary data.</text>
</comment>
<dbReference type="CDD" id="cd03467">
    <property type="entry name" value="Rieske"/>
    <property type="match status" value="1"/>
</dbReference>
<dbReference type="PANTHER" id="PTHR21496:SF0">
    <property type="entry name" value="RIESKE DOMAIN-CONTAINING PROTEIN"/>
    <property type="match status" value="1"/>
</dbReference>
<dbReference type="PANTHER" id="PTHR21496">
    <property type="entry name" value="FERREDOXIN-RELATED"/>
    <property type="match status" value="1"/>
</dbReference>
<dbReference type="AlphaFoldDB" id="A0AAN9UCH0"/>
<feature type="domain" description="Rieske" evidence="7">
    <location>
        <begin position="71"/>
        <end position="176"/>
    </location>
</feature>
<sequence length="211" mass="22571">MASTSTSSKRAGASWTFVGLASSFPNVDGDSDGDGADDASSLAEKRSCRGHSAAGCRVFRVPRAPATGPAGDDVEEIAPEDAGAAEHMRTMRDQVLVFQYKGKFHAVDNRCPHSSYPLSNGTPFDIEDFGVVLSSGLSCPKHGWSFDLHTGQADRGTYKLGVWELELRPVAGAGGGKGRGVGEEGEEQEQEGEEAKEQDKEVWVRRKQRLG</sequence>
<keyword evidence="1" id="KW-0001">2Fe-2S</keyword>
<name>A0AAN9UCH0_9PEZI</name>
<dbReference type="GO" id="GO:0051537">
    <property type="term" value="F:2 iron, 2 sulfur cluster binding"/>
    <property type="evidence" value="ECO:0007669"/>
    <property type="project" value="UniProtKB-KW"/>
</dbReference>
<feature type="compositionally biased region" description="Basic and acidic residues" evidence="6">
    <location>
        <begin position="193"/>
        <end position="204"/>
    </location>
</feature>
<evidence type="ECO:0000313" key="8">
    <source>
        <dbReference type="EMBL" id="KAK7745267.1"/>
    </source>
</evidence>
<dbReference type="SUPFAM" id="SSF50022">
    <property type="entry name" value="ISP domain"/>
    <property type="match status" value="1"/>
</dbReference>
<dbReference type="EMBL" id="JAKJXP020000109">
    <property type="protein sequence ID" value="KAK7745267.1"/>
    <property type="molecule type" value="Genomic_DNA"/>
</dbReference>
<keyword evidence="2" id="KW-0479">Metal-binding</keyword>
<protein>
    <recommendedName>
        <fullName evidence="7">Rieske domain-containing protein</fullName>
    </recommendedName>
</protein>
<evidence type="ECO:0000259" key="7">
    <source>
        <dbReference type="PROSITE" id="PS51296"/>
    </source>
</evidence>
<dbReference type="Pfam" id="PF00355">
    <property type="entry name" value="Rieske"/>
    <property type="match status" value="1"/>
</dbReference>
<evidence type="ECO:0000256" key="4">
    <source>
        <dbReference type="ARBA" id="ARBA00023014"/>
    </source>
</evidence>
<dbReference type="Proteomes" id="UP001320420">
    <property type="component" value="Unassembled WGS sequence"/>
</dbReference>
<feature type="region of interest" description="Disordered" evidence="6">
    <location>
        <begin position="170"/>
        <end position="211"/>
    </location>
</feature>
<dbReference type="InterPro" id="IPR017941">
    <property type="entry name" value="Rieske_2Fe-2S"/>
</dbReference>
<evidence type="ECO:0000256" key="1">
    <source>
        <dbReference type="ARBA" id="ARBA00022714"/>
    </source>
</evidence>
<dbReference type="GO" id="GO:0046872">
    <property type="term" value="F:metal ion binding"/>
    <property type="evidence" value="ECO:0007669"/>
    <property type="project" value="UniProtKB-KW"/>
</dbReference>
<gene>
    <name evidence="8" type="ORF">SLS62_009820</name>
</gene>
<keyword evidence="4" id="KW-0411">Iron-sulfur</keyword>
<comment type="cofactor">
    <cofactor evidence="5">
        <name>[2Fe-2S] cluster</name>
        <dbReference type="ChEBI" id="CHEBI:190135"/>
    </cofactor>
</comment>
<organism evidence="8 9">
    <name type="scientific">Diatrype stigma</name>
    <dbReference type="NCBI Taxonomy" id="117547"/>
    <lineage>
        <taxon>Eukaryota</taxon>
        <taxon>Fungi</taxon>
        <taxon>Dikarya</taxon>
        <taxon>Ascomycota</taxon>
        <taxon>Pezizomycotina</taxon>
        <taxon>Sordariomycetes</taxon>
        <taxon>Xylariomycetidae</taxon>
        <taxon>Xylariales</taxon>
        <taxon>Diatrypaceae</taxon>
        <taxon>Diatrype</taxon>
    </lineage>
</organism>
<evidence type="ECO:0000256" key="5">
    <source>
        <dbReference type="ARBA" id="ARBA00034078"/>
    </source>
</evidence>
<evidence type="ECO:0000256" key="6">
    <source>
        <dbReference type="SAM" id="MobiDB-lite"/>
    </source>
</evidence>
<reference evidence="8 9" key="1">
    <citation type="submission" date="2024-02" db="EMBL/GenBank/DDBJ databases">
        <title>De novo assembly and annotation of 12 fungi associated with fruit tree decline syndrome in Ontario, Canada.</title>
        <authorList>
            <person name="Sulman M."/>
            <person name="Ellouze W."/>
            <person name="Ilyukhin E."/>
        </authorList>
    </citation>
    <scope>NUCLEOTIDE SEQUENCE [LARGE SCALE GENOMIC DNA]</scope>
    <source>
        <strain evidence="8 9">M11/M66-122</strain>
    </source>
</reference>